<feature type="domain" description="ChrR-like cupin" evidence="2">
    <location>
        <begin position="18"/>
        <end position="116"/>
    </location>
</feature>
<dbReference type="InterPro" id="IPR011051">
    <property type="entry name" value="RmlC_Cupin_sf"/>
</dbReference>
<dbReference type="InterPro" id="IPR014710">
    <property type="entry name" value="RmlC-like_jellyroll"/>
</dbReference>
<feature type="compositionally biased region" description="Basic and acidic residues" evidence="1">
    <location>
        <begin position="29"/>
        <end position="42"/>
    </location>
</feature>
<evidence type="ECO:0000313" key="4">
    <source>
        <dbReference type="Proteomes" id="UP001073227"/>
    </source>
</evidence>
<gene>
    <name evidence="3" type="ORF">OEG84_16430</name>
</gene>
<organism evidence="3 4">
    <name type="scientific">Hoeflea algicola</name>
    <dbReference type="NCBI Taxonomy" id="2983763"/>
    <lineage>
        <taxon>Bacteria</taxon>
        <taxon>Pseudomonadati</taxon>
        <taxon>Pseudomonadota</taxon>
        <taxon>Alphaproteobacteria</taxon>
        <taxon>Hyphomicrobiales</taxon>
        <taxon>Rhizobiaceae</taxon>
        <taxon>Hoeflea</taxon>
    </lineage>
</organism>
<dbReference type="SUPFAM" id="SSF51182">
    <property type="entry name" value="RmlC-like cupins"/>
    <property type="match status" value="1"/>
</dbReference>
<accession>A0ABT3ZC92</accession>
<comment type="caution">
    <text evidence="3">The sequence shown here is derived from an EMBL/GenBank/DDBJ whole genome shotgun (WGS) entry which is preliminary data.</text>
</comment>
<name>A0ABT3ZC92_9HYPH</name>
<proteinExistence type="predicted"/>
<dbReference type="EMBL" id="JAOVZR010000001">
    <property type="protein sequence ID" value="MCY0149251.1"/>
    <property type="molecule type" value="Genomic_DNA"/>
</dbReference>
<evidence type="ECO:0000313" key="3">
    <source>
        <dbReference type="EMBL" id="MCY0149251.1"/>
    </source>
</evidence>
<dbReference type="InterPro" id="IPR025979">
    <property type="entry name" value="ChrR-like_cupin_dom"/>
</dbReference>
<reference evidence="3" key="1">
    <citation type="submission" date="2022-10" db="EMBL/GenBank/DDBJ databases">
        <title>Hoeflea sp. G2-23, isolated from marine algae.</title>
        <authorList>
            <person name="Kristyanto S."/>
            <person name="Kim J.M."/>
            <person name="Jeon C.O."/>
        </authorList>
    </citation>
    <scope>NUCLEOTIDE SEQUENCE</scope>
    <source>
        <strain evidence="3">G2-23</strain>
    </source>
</reference>
<dbReference type="RefSeq" id="WP_267654752.1">
    <property type="nucleotide sequence ID" value="NZ_JAOVZR010000001.1"/>
</dbReference>
<feature type="region of interest" description="Disordered" evidence="1">
    <location>
        <begin position="22"/>
        <end position="42"/>
    </location>
</feature>
<sequence length="123" mass="13841">MVSRKQHIEMLRLDPESGWQDLPGFPGGLEHRPLANDLDEKRKTGSRTRLIRFAPGVSTEEALVHDYWEEVLLLSGDLTPKQDPVPASAETMAYCLRPPGTPHGPFISHTGCVLMEVQYYLKD</sequence>
<keyword evidence="4" id="KW-1185">Reference proteome</keyword>
<dbReference type="Gene3D" id="2.60.120.10">
    <property type="entry name" value="Jelly Rolls"/>
    <property type="match status" value="1"/>
</dbReference>
<evidence type="ECO:0000256" key="1">
    <source>
        <dbReference type="SAM" id="MobiDB-lite"/>
    </source>
</evidence>
<evidence type="ECO:0000259" key="2">
    <source>
        <dbReference type="Pfam" id="PF12973"/>
    </source>
</evidence>
<protein>
    <submittedName>
        <fullName evidence="3">Cupin domain-containing protein</fullName>
    </submittedName>
</protein>
<dbReference type="Pfam" id="PF12973">
    <property type="entry name" value="Cupin_7"/>
    <property type="match status" value="1"/>
</dbReference>
<dbReference type="Proteomes" id="UP001073227">
    <property type="component" value="Unassembled WGS sequence"/>
</dbReference>